<organism evidence="1 2">
    <name type="scientific">Zizania palustris</name>
    <name type="common">Northern wild rice</name>
    <dbReference type="NCBI Taxonomy" id="103762"/>
    <lineage>
        <taxon>Eukaryota</taxon>
        <taxon>Viridiplantae</taxon>
        <taxon>Streptophyta</taxon>
        <taxon>Embryophyta</taxon>
        <taxon>Tracheophyta</taxon>
        <taxon>Spermatophyta</taxon>
        <taxon>Magnoliopsida</taxon>
        <taxon>Liliopsida</taxon>
        <taxon>Poales</taxon>
        <taxon>Poaceae</taxon>
        <taxon>BOP clade</taxon>
        <taxon>Oryzoideae</taxon>
        <taxon>Oryzeae</taxon>
        <taxon>Zizaniinae</taxon>
        <taxon>Zizania</taxon>
    </lineage>
</organism>
<dbReference type="Proteomes" id="UP000729402">
    <property type="component" value="Unassembled WGS sequence"/>
</dbReference>
<evidence type="ECO:0000313" key="1">
    <source>
        <dbReference type="EMBL" id="KAG8051982.1"/>
    </source>
</evidence>
<dbReference type="AlphaFoldDB" id="A0A8J5RQ81"/>
<sequence length="76" mass="8130">MEEGSVAGRAEEGASDRHLRARLKWVAAVDIGAHGHDVIVVARYVFVADARSPSSVCVAVAPSSWAPLPPPTCHRW</sequence>
<gene>
    <name evidence="1" type="ORF">GUJ93_ZPchr0001g29368</name>
</gene>
<accession>A0A8J5RQ81</accession>
<name>A0A8J5RQ81_ZIZPA</name>
<protein>
    <submittedName>
        <fullName evidence="1">Uncharacterized protein</fullName>
    </submittedName>
</protein>
<dbReference type="EMBL" id="JAAALK010000288">
    <property type="protein sequence ID" value="KAG8051982.1"/>
    <property type="molecule type" value="Genomic_DNA"/>
</dbReference>
<proteinExistence type="predicted"/>
<evidence type="ECO:0000313" key="2">
    <source>
        <dbReference type="Proteomes" id="UP000729402"/>
    </source>
</evidence>
<reference evidence="1" key="2">
    <citation type="submission" date="2021-02" db="EMBL/GenBank/DDBJ databases">
        <authorList>
            <person name="Kimball J.A."/>
            <person name="Haas M.W."/>
            <person name="Macchietto M."/>
            <person name="Kono T."/>
            <person name="Duquette J."/>
            <person name="Shao M."/>
        </authorList>
    </citation>
    <scope>NUCLEOTIDE SEQUENCE</scope>
    <source>
        <tissue evidence="1">Fresh leaf tissue</tissue>
    </source>
</reference>
<comment type="caution">
    <text evidence="1">The sequence shown here is derived from an EMBL/GenBank/DDBJ whole genome shotgun (WGS) entry which is preliminary data.</text>
</comment>
<reference evidence="1" key="1">
    <citation type="journal article" date="2021" name="bioRxiv">
        <title>Whole Genome Assembly and Annotation of Northern Wild Rice, Zizania palustris L., Supports a Whole Genome Duplication in the Zizania Genus.</title>
        <authorList>
            <person name="Haas M."/>
            <person name="Kono T."/>
            <person name="Macchietto M."/>
            <person name="Millas R."/>
            <person name="McGilp L."/>
            <person name="Shao M."/>
            <person name="Duquette J."/>
            <person name="Hirsch C.N."/>
            <person name="Kimball J."/>
        </authorList>
    </citation>
    <scope>NUCLEOTIDE SEQUENCE</scope>
    <source>
        <tissue evidence="1">Fresh leaf tissue</tissue>
    </source>
</reference>
<keyword evidence="2" id="KW-1185">Reference proteome</keyword>